<feature type="transmembrane region" description="Helical" evidence="1">
    <location>
        <begin position="80"/>
        <end position="102"/>
    </location>
</feature>
<keyword evidence="3" id="KW-1185">Reference proteome</keyword>
<evidence type="ECO:0000313" key="2">
    <source>
        <dbReference type="EMBL" id="AMM34618.1"/>
    </source>
</evidence>
<reference evidence="2 3" key="1">
    <citation type="submission" date="2016-02" db="EMBL/GenBank/DDBJ databases">
        <title>Complete genome of Sinomonas atrocyanea KCTC 3377.</title>
        <authorList>
            <person name="Kim K.M."/>
        </authorList>
    </citation>
    <scope>NUCLEOTIDE SEQUENCE [LARGE SCALE GENOMIC DNA]</scope>
    <source>
        <strain evidence="2 3">KCTC 3377</strain>
    </source>
</reference>
<sequence length="158" mass="16402">MDWARWAVFGLMATGALTAAMILAQMAGLTRMDLPLLLGTMFTPDPDRARVLGFFLHLAAGQCFALGYAAAFALLGASSWWAGALLGMLHAAVALTVVLPLLPGAHPRMATARSGPSTRAVLEPPGLLGLNYGIQTPVVTAVAHVLYGVVLGLLLGPQ</sequence>
<dbReference type="PATRIC" id="fig|37927.3.peg.4066"/>
<keyword evidence="1" id="KW-0812">Transmembrane</keyword>
<gene>
    <name evidence="2" type="ORF">SA2016_3964</name>
</gene>
<protein>
    <submittedName>
        <fullName evidence="2">Uncharacterized protein</fullName>
    </submittedName>
</protein>
<feature type="transmembrane region" description="Helical" evidence="1">
    <location>
        <begin position="51"/>
        <end position="74"/>
    </location>
</feature>
<evidence type="ECO:0000313" key="3">
    <source>
        <dbReference type="Proteomes" id="UP000070134"/>
    </source>
</evidence>
<dbReference type="KEGG" id="satk:SA2016_3964"/>
<evidence type="ECO:0000256" key="1">
    <source>
        <dbReference type="SAM" id="Phobius"/>
    </source>
</evidence>
<proteinExistence type="predicted"/>
<keyword evidence="1" id="KW-1133">Transmembrane helix</keyword>
<dbReference type="OrthoDB" id="161967at2"/>
<dbReference type="Proteomes" id="UP000070134">
    <property type="component" value="Chromosome"/>
</dbReference>
<keyword evidence="1" id="KW-0472">Membrane</keyword>
<name>A0A127A547_9MICC</name>
<dbReference type="STRING" id="37927.SA2016_3964"/>
<organism evidence="2 3">
    <name type="scientific">Sinomonas atrocyanea</name>
    <dbReference type="NCBI Taxonomy" id="37927"/>
    <lineage>
        <taxon>Bacteria</taxon>
        <taxon>Bacillati</taxon>
        <taxon>Actinomycetota</taxon>
        <taxon>Actinomycetes</taxon>
        <taxon>Micrococcales</taxon>
        <taxon>Micrococcaceae</taxon>
        <taxon>Sinomonas</taxon>
    </lineage>
</organism>
<dbReference type="RefSeq" id="WP_066502927.1">
    <property type="nucleotide sequence ID" value="NZ_BJMO01000006.1"/>
</dbReference>
<accession>A0A127A547</accession>
<dbReference type="EMBL" id="CP014518">
    <property type="protein sequence ID" value="AMM34618.1"/>
    <property type="molecule type" value="Genomic_DNA"/>
</dbReference>
<dbReference type="AlphaFoldDB" id="A0A127A547"/>
<feature type="transmembrane region" description="Helical" evidence="1">
    <location>
        <begin position="6"/>
        <end position="30"/>
    </location>
</feature>